<dbReference type="HOGENOM" id="CLU_050567_0_0_1"/>
<dbReference type="STRING" id="930991.A0A0D0D4V1"/>
<evidence type="ECO:0000313" key="2">
    <source>
        <dbReference type="Proteomes" id="UP000054538"/>
    </source>
</evidence>
<gene>
    <name evidence="1" type="ORF">PAXRUDRAFT_36589</name>
</gene>
<dbReference type="EMBL" id="KN826521">
    <property type="protein sequence ID" value="KIK78656.1"/>
    <property type="molecule type" value="Genomic_DNA"/>
</dbReference>
<accession>A0A0D0D4V1</accession>
<reference evidence="1 2" key="1">
    <citation type="submission" date="2014-04" db="EMBL/GenBank/DDBJ databases">
        <authorList>
            <consortium name="DOE Joint Genome Institute"/>
            <person name="Kuo A."/>
            <person name="Kohler A."/>
            <person name="Jargeat P."/>
            <person name="Nagy L.G."/>
            <person name="Floudas D."/>
            <person name="Copeland A."/>
            <person name="Barry K.W."/>
            <person name="Cichocki N."/>
            <person name="Veneault-Fourrey C."/>
            <person name="LaButti K."/>
            <person name="Lindquist E.A."/>
            <person name="Lipzen A."/>
            <person name="Lundell T."/>
            <person name="Morin E."/>
            <person name="Murat C."/>
            <person name="Sun H."/>
            <person name="Tunlid A."/>
            <person name="Henrissat B."/>
            <person name="Grigoriev I.V."/>
            <person name="Hibbett D.S."/>
            <person name="Martin F."/>
            <person name="Nordberg H.P."/>
            <person name="Cantor M.N."/>
            <person name="Hua S.X."/>
        </authorList>
    </citation>
    <scope>NUCLEOTIDE SEQUENCE [LARGE SCALE GENOMIC DNA]</scope>
    <source>
        <strain evidence="1 2">Ve08.2h10</strain>
    </source>
</reference>
<reference evidence="2" key="2">
    <citation type="submission" date="2015-01" db="EMBL/GenBank/DDBJ databases">
        <title>Evolutionary Origins and Diversification of the Mycorrhizal Mutualists.</title>
        <authorList>
            <consortium name="DOE Joint Genome Institute"/>
            <consortium name="Mycorrhizal Genomics Consortium"/>
            <person name="Kohler A."/>
            <person name="Kuo A."/>
            <person name="Nagy L.G."/>
            <person name="Floudas D."/>
            <person name="Copeland A."/>
            <person name="Barry K.W."/>
            <person name="Cichocki N."/>
            <person name="Veneault-Fourrey C."/>
            <person name="LaButti K."/>
            <person name="Lindquist E.A."/>
            <person name="Lipzen A."/>
            <person name="Lundell T."/>
            <person name="Morin E."/>
            <person name="Murat C."/>
            <person name="Riley R."/>
            <person name="Ohm R."/>
            <person name="Sun H."/>
            <person name="Tunlid A."/>
            <person name="Henrissat B."/>
            <person name="Grigoriev I.V."/>
            <person name="Hibbett D.S."/>
            <person name="Martin F."/>
        </authorList>
    </citation>
    <scope>NUCLEOTIDE SEQUENCE [LARGE SCALE GENOMIC DNA]</scope>
    <source>
        <strain evidence="2">Ve08.2h10</strain>
    </source>
</reference>
<name>A0A0D0D4V1_9AGAM</name>
<sequence>MLDHGTLTQEDINIQLHRSDLPNLGPNFRSPEALQDVVNYYSMYNEFTTAGACPLTPHITHNLPRDPEQRAIKCQLEQMAKEFHQNQHTELNQDIDMFDPNDEEVPKPEDNDNNSMMTPVYDEDSPNPFEPSPDLFMTKSSACNAFLAILTCLLAFLSPKLKSLFITLQSATQVLGLDMPVTLLPTCPGCRNVYPPVGSPHTQDACVPFSLDLFLPNKTK</sequence>
<keyword evidence="2" id="KW-1185">Reference proteome</keyword>
<organism evidence="1 2">
    <name type="scientific">Paxillus rubicundulus Ve08.2h10</name>
    <dbReference type="NCBI Taxonomy" id="930991"/>
    <lineage>
        <taxon>Eukaryota</taxon>
        <taxon>Fungi</taxon>
        <taxon>Dikarya</taxon>
        <taxon>Basidiomycota</taxon>
        <taxon>Agaricomycotina</taxon>
        <taxon>Agaricomycetes</taxon>
        <taxon>Agaricomycetidae</taxon>
        <taxon>Boletales</taxon>
        <taxon>Paxilineae</taxon>
        <taxon>Paxillaceae</taxon>
        <taxon>Paxillus</taxon>
    </lineage>
</organism>
<proteinExistence type="predicted"/>
<dbReference type="AlphaFoldDB" id="A0A0D0D4V1"/>
<dbReference type="Proteomes" id="UP000054538">
    <property type="component" value="Unassembled WGS sequence"/>
</dbReference>
<dbReference type="InParanoid" id="A0A0D0D4V1"/>
<dbReference type="OrthoDB" id="3239894at2759"/>
<evidence type="ECO:0000313" key="1">
    <source>
        <dbReference type="EMBL" id="KIK78656.1"/>
    </source>
</evidence>
<protein>
    <submittedName>
        <fullName evidence="1">Uncharacterized protein</fullName>
    </submittedName>
</protein>